<organism evidence="3 4">
    <name type="scientific">Nocardia abscessus</name>
    <dbReference type="NCBI Taxonomy" id="120957"/>
    <lineage>
        <taxon>Bacteria</taxon>
        <taxon>Bacillati</taxon>
        <taxon>Actinomycetota</taxon>
        <taxon>Actinomycetes</taxon>
        <taxon>Mycobacteriales</taxon>
        <taxon>Nocardiaceae</taxon>
        <taxon>Nocardia</taxon>
    </lineage>
</organism>
<dbReference type="Proteomes" id="UP000807309">
    <property type="component" value="Unassembled WGS sequence"/>
</dbReference>
<comment type="caution">
    <text evidence="3">The sequence shown here is derived from an EMBL/GenBank/DDBJ whole genome shotgun (WGS) entry which is preliminary data.</text>
</comment>
<feature type="domain" description="Carboxylesterase type B" evidence="2">
    <location>
        <begin position="7"/>
        <end position="62"/>
    </location>
</feature>
<dbReference type="SUPFAM" id="SSF53474">
    <property type="entry name" value="alpha/beta-Hydrolases"/>
    <property type="match status" value="1"/>
</dbReference>
<feature type="region of interest" description="Disordered" evidence="1">
    <location>
        <begin position="77"/>
        <end position="107"/>
    </location>
</feature>
<dbReference type="EMBL" id="JADLRE010000025">
    <property type="protein sequence ID" value="MBF6228694.1"/>
    <property type="molecule type" value="Genomic_DNA"/>
</dbReference>
<evidence type="ECO:0000313" key="3">
    <source>
        <dbReference type="EMBL" id="MBF6228694.1"/>
    </source>
</evidence>
<gene>
    <name evidence="3" type="ORF">IU470_26760</name>
</gene>
<dbReference type="InterPro" id="IPR002018">
    <property type="entry name" value="CarbesteraseB"/>
</dbReference>
<evidence type="ECO:0000313" key="4">
    <source>
        <dbReference type="Proteomes" id="UP000807309"/>
    </source>
</evidence>
<evidence type="ECO:0000259" key="2">
    <source>
        <dbReference type="Pfam" id="PF00135"/>
    </source>
</evidence>
<dbReference type="InterPro" id="IPR029058">
    <property type="entry name" value="AB_hydrolase_fold"/>
</dbReference>
<reference evidence="3 4" key="1">
    <citation type="submission" date="2020-10" db="EMBL/GenBank/DDBJ databases">
        <title>Identification of Nocardia species via Next-generation sequencing and recognition of intraspecies genetic diversity.</title>
        <authorList>
            <person name="Li P."/>
            <person name="Li P."/>
            <person name="Lu B."/>
        </authorList>
    </citation>
    <scope>NUCLEOTIDE SEQUENCE [LARGE SCALE GENOMIC DNA]</scope>
    <source>
        <strain evidence="3 4">N-11</strain>
    </source>
</reference>
<keyword evidence="4" id="KW-1185">Reference proteome</keyword>
<name>A0ABS0CEC1_9NOCA</name>
<protein>
    <submittedName>
        <fullName evidence="3">Carboxylesterase family protein</fullName>
    </submittedName>
</protein>
<dbReference type="Pfam" id="PF00135">
    <property type="entry name" value="COesterase"/>
    <property type="match status" value="1"/>
</dbReference>
<accession>A0ABS0CEC1</accession>
<evidence type="ECO:0000256" key="1">
    <source>
        <dbReference type="SAM" id="MobiDB-lite"/>
    </source>
</evidence>
<dbReference type="RefSeq" id="WP_195035580.1">
    <property type="nucleotide sequence ID" value="NZ_JADLRE010000025.1"/>
</dbReference>
<sequence length="134" mass="14138">MSDGTCEVPTRCGRVAGAVRSQVGAFPGVPYAAPATGPRRFGWPVAATPWTGARRADEFGPTPSRAAGGLFDQLAGEHRPATARPSPATAWCRPVSPTRSSRPTAGRRVESNGIVMVCRTGGWNSSRMRMTRNG</sequence>
<dbReference type="Gene3D" id="3.40.50.1820">
    <property type="entry name" value="alpha/beta hydrolase"/>
    <property type="match status" value="1"/>
</dbReference>
<proteinExistence type="predicted"/>